<protein>
    <submittedName>
        <fullName evidence="3">Uncharacterized protein</fullName>
    </submittedName>
</protein>
<reference evidence="4" key="1">
    <citation type="journal article" date="2019" name="Int. J. Syst. Evol. Microbiol.">
        <title>The Global Catalogue of Microorganisms (GCM) 10K type strain sequencing project: providing services to taxonomists for standard genome sequencing and annotation.</title>
        <authorList>
            <consortium name="The Broad Institute Genomics Platform"/>
            <consortium name="The Broad Institute Genome Sequencing Center for Infectious Disease"/>
            <person name="Wu L."/>
            <person name="Ma J."/>
        </authorList>
    </citation>
    <scope>NUCLEOTIDE SEQUENCE [LARGE SCALE GENOMIC DNA]</scope>
    <source>
        <strain evidence="4">JCM 16904</strain>
    </source>
</reference>
<evidence type="ECO:0000313" key="4">
    <source>
        <dbReference type="Proteomes" id="UP001500902"/>
    </source>
</evidence>
<evidence type="ECO:0000313" key="3">
    <source>
        <dbReference type="EMBL" id="GAA3661072.1"/>
    </source>
</evidence>
<accession>A0ABP7BJH9</accession>
<proteinExistence type="predicted"/>
<evidence type="ECO:0000256" key="1">
    <source>
        <dbReference type="SAM" id="MobiDB-lite"/>
    </source>
</evidence>
<comment type="caution">
    <text evidence="3">The sequence shown here is derived from an EMBL/GenBank/DDBJ whole genome shotgun (WGS) entry which is preliminary data.</text>
</comment>
<keyword evidence="2" id="KW-0812">Transmembrane</keyword>
<sequence length="295" mass="30254">MNDILDHTLRDLDPAVTPADLDTSTDLKARSLLARVVAADPMGAHAPTTSSPRVLTARRLTMVSGGVAAGIAAALLLPGVFGGGTAMAAWTATPHTVSSDRAAEAQEKCLDKAQDTAGRTTGRKLDFRPVVTEGRGPWTLVYVNDDSSHLAEIRCLLRDGDIAAAGGTTPGPDAQPLSPVPAGSARAALGSVVSSSEESMRIVTGRVGAGVVGLELSTEAKGSVTATVTGGYFAAWWPDAPTTEERENASRRGGVTGVTTILQDGSRRSVSLEELTGRTSAQLNTPATGGSVKLD</sequence>
<organism evidence="3 4">
    <name type="scientific">Nonomuraea antimicrobica</name>
    <dbReference type="NCBI Taxonomy" id="561173"/>
    <lineage>
        <taxon>Bacteria</taxon>
        <taxon>Bacillati</taxon>
        <taxon>Actinomycetota</taxon>
        <taxon>Actinomycetes</taxon>
        <taxon>Streptosporangiales</taxon>
        <taxon>Streptosporangiaceae</taxon>
        <taxon>Nonomuraea</taxon>
    </lineage>
</organism>
<dbReference type="EMBL" id="BAAAZP010000047">
    <property type="protein sequence ID" value="GAA3661072.1"/>
    <property type="molecule type" value="Genomic_DNA"/>
</dbReference>
<keyword evidence="2" id="KW-1133">Transmembrane helix</keyword>
<gene>
    <name evidence="3" type="ORF">GCM10022224_025640</name>
</gene>
<keyword evidence="4" id="KW-1185">Reference proteome</keyword>
<feature type="transmembrane region" description="Helical" evidence="2">
    <location>
        <begin position="67"/>
        <end position="90"/>
    </location>
</feature>
<dbReference type="RefSeq" id="WP_344876434.1">
    <property type="nucleotide sequence ID" value="NZ_BAAAZP010000047.1"/>
</dbReference>
<feature type="region of interest" description="Disordered" evidence="1">
    <location>
        <begin position="265"/>
        <end position="295"/>
    </location>
</feature>
<name>A0ABP7BJH9_9ACTN</name>
<keyword evidence="2" id="KW-0472">Membrane</keyword>
<evidence type="ECO:0000256" key="2">
    <source>
        <dbReference type="SAM" id="Phobius"/>
    </source>
</evidence>
<feature type="compositionally biased region" description="Polar residues" evidence="1">
    <location>
        <begin position="277"/>
        <end position="288"/>
    </location>
</feature>
<dbReference type="Proteomes" id="UP001500902">
    <property type="component" value="Unassembled WGS sequence"/>
</dbReference>